<dbReference type="SUPFAM" id="SSF55021">
    <property type="entry name" value="ACT-like"/>
    <property type="match status" value="1"/>
</dbReference>
<dbReference type="InterPro" id="IPR045865">
    <property type="entry name" value="ACT-like_dom_sf"/>
</dbReference>
<feature type="domain" description="ACT" evidence="1">
    <location>
        <begin position="2"/>
        <end position="69"/>
    </location>
</feature>
<dbReference type="InterPro" id="IPR002912">
    <property type="entry name" value="ACT_dom"/>
</dbReference>
<dbReference type="AlphaFoldDB" id="A0A3D6BP69"/>
<name>A0A3D6BP69_9FLAO</name>
<proteinExistence type="predicted"/>
<evidence type="ECO:0000313" key="2">
    <source>
        <dbReference type="EMBL" id="HCY80788.1"/>
    </source>
</evidence>
<dbReference type="Pfam" id="PF13291">
    <property type="entry name" value="ACT_4"/>
    <property type="match status" value="1"/>
</dbReference>
<evidence type="ECO:0000259" key="1">
    <source>
        <dbReference type="Pfam" id="PF13291"/>
    </source>
</evidence>
<gene>
    <name evidence="2" type="ORF">DHV22_03865</name>
</gene>
<dbReference type="Gene3D" id="3.30.70.260">
    <property type="match status" value="1"/>
</dbReference>
<accession>A0A3D6BP69</accession>
<protein>
    <recommendedName>
        <fullName evidence="1">ACT domain-containing protein</fullName>
    </recommendedName>
</protein>
<dbReference type="Proteomes" id="UP000263268">
    <property type="component" value="Unassembled WGS sequence"/>
</dbReference>
<organism evidence="2 3">
    <name type="scientific">Xanthomarina gelatinilytica</name>
    <dbReference type="NCBI Taxonomy" id="1137281"/>
    <lineage>
        <taxon>Bacteria</taxon>
        <taxon>Pseudomonadati</taxon>
        <taxon>Bacteroidota</taxon>
        <taxon>Flavobacteriia</taxon>
        <taxon>Flavobacteriales</taxon>
        <taxon>Flavobacteriaceae</taxon>
        <taxon>Xanthomarina</taxon>
    </lineage>
</organism>
<evidence type="ECO:0000313" key="3">
    <source>
        <dbReference type="Proteomes" id="UP000263268"/>
    </source>
</evidence>
<dbReference type="EMBL" id="DPRK01000061">
    <property type="protein sequence ID" value="HCY80788.1"/>
    <property type="molecule type" value="Genomic_DNA"/>
</dbReference>
<sequence>LSGIDNLGLVNEITKIISSNMHVNMKSLSFQSDDGIFSGKINVIVKNNTLLKKLMENLKKINGIDKVSRV</sequence>
<feature type="non-terminal residue" evidence="2">
    <location>
        <position position="1"/>
    </location>
</feature>
<comment type="caution">
    <text evidence="2">The sequence shown here is derived from an EMBL/GenBank/DDBJ whole genome shotgun (WGS) entry which is preliminary data.</text>
</comment>
<reference evidence="2 3" key="1">
    <citation type="journal article" date="2018" name="Nat. Biotechnol.">
        <title>A standardized bacterial taxonomy based on genome phylogeny substantially revises the tree of life.</title>
        <authorList>
            <person name="Parks D.H."/>
            <person name="Chuvochina M."/>
            <person name="Waite D.W."/>
            <person name="Rinke C."/>
            <person name="Skarshewski A."/>
            <person name="Chaumeil P.A."/>
            <person name="Hugenholtz P."/>
        </authorList>
    </citation>
    <scope>NUCLEOTIDE SEQUENCE [LARGE SCALE GENOMIC DNA]</scope>
    <source>
        <strain evidence="2">UBA10227</strain>
    </source>
</reference>